<comment type="caution">
    <text evidence="1">The sequence shown here is derived from an EMBL/GenBank/DDBJ whole genome shotgun (WGS) entry which is preliminary data.</text>
</comment>
<feature type="non-terminal residue" evidence="1">
    <location>
        <position position="1"/>
    </location>
</feature>
<organism evidence="1 2">
    <name type="scientific">Cryptotermes secundus</name>
    <dbReference type="NCBI Taxonomy" id="105785"/>
    <lineage>
        <taxon>Eukaryota</taxon>
        <taxon>Metazoa</taxon>
        <taxon>Ecdysozoa</taxon>
        <taxon>Arthropoda</taxon>
        <taxon>Hexapoda</taxon>
        <taxon>Insecta</taxon>
        <taxon>Pterygota</taxon>
        <taxon>Neoptera</taxon>
        <taxon>Polyneoptera</taxon>
        <taxon>Dictyoptera</taxon>
        <taxon>Blattodea</taxon>
        <taxon>Blattoidea</taxon>
        <taxon>Termitoidae</taxon>
        <taxon>Kalotermitidae</taxon>
        <taxon>Cryptotermitinae</taxon>
        <taxon>Cryptotermes</taxon>
    </lineage>
</organism>
<protein>
    <recommendedName>
        <fullName evidence="3">Endonuclease/exonuclease/phosphatase domain-containing protein</fullName>
    </recommendedName>
</protein>
<evidence type="ECO:0008006" key="3">
    <source>
        <dbReference type="Google" id="ProtNLM"/>
    </source>
</evidence>
<evidence type="ECO:0000313" key="2">
    <source>
        <dbReference type="Proteomes" id="UP000235965"/>
    </source>
</evidence>
<gene>
    <name evidence="1" type="ORF">B7P43_G04056</name>
</gene>
<dbReference type="AlphaFoldDB" id="A0A2J7QS15"/>
<keyword evidence="2" id="KW-1185">Reference proteome</keyword>
<evidence type="ECO:0000313" key="1">
    <source>
        <dbReference type="EMBL" id="PNF31391.1"/>
    </source>
</evidence>
<dbReference type="Proteomes" id="UP000235965">
    <property type="component" value="Unassembled WGS sequence"/>
</dbReference>
<name>A0A2J7QS15_9NEOP</name>
<dbReference type="EMBL" id="NEVH01011878">
    <property type="protein sequence ID" value="PNF31391.1"/>
    <property type="molecule type" value="Genomic_DNA"/>
</dbReference>
<accession>A0A2J7QS15</accession>
<proteinExistence type="predicted"/>
<sequence>NQIDSILLDRRQHSSIPDARSVRAADCDTDHYLVVAKVRERLAVSKQTTHRVHMERFNIKQYRVKISNSFAALEILDTEVDVNKAWETIRENIKISAKES</sequence>
<reference evidence="1 2" key="1">
    <citation type="submission" date="2017-12" db="EMBL/GenBank/DDBJ databases">
        <title>Hemimetabolous genomes reveal molecular basis of termite eusociality.</title>
        <authorList>
            <person name="Harrison M.C."/>
            <person name="Jongepier E."/>
            <person name="Robertson H.M."/>
            <person name="Arning N."/>
            <person name="Bitard-Feildel T."/>
            <person name="Chao H."/>
            <person name="Childers C.P."/>
            <person name="Dinh H."/>
            <person name="Doddapaneni H."/>
            <person name="Dugan S."/>
            <person name="Gowin J."/>
            <person name="Greiner C."/>
            <person name="Han Y."/>
            <person name="Hu H."/>
            <person name="Hughes D.S.T."/>
            <person name="Huylmans A.-K."/>
            <person name="Kemena C."/>
            <person name="Kremer L.P.M."/>
            <person name="Lee S.L."/>
            <person name="Lopez-Ezquerra A."/>
            <person name="Mallet L."/>
            <person name="Monroy-Kuhn J.M."/>
            <person name="Moser A."/>
            <person name="Murali S.C."/>
            <person name="Muzny D.M."/>
            <person name="Otani S."/>
            <person name="Piulachs M.-D."/>
            <person name="Poelchau M."/>
            <person name="Qu J."/>
            <person name="Schaub F."/>
            <person name="Wada-Katsumata A."/>
            <person name="Worley K.C."/>
            <person name="Xie Q."/>
            <person name="Ylla G."/>
            <person name="Poulsen M."/>
            <person name="Gibbs R.A."/>
            <person name="Schal C."/>
            <person name="Richards S."/>
            <person name="Belles X."/>
            <person name="Korb J."/>
            <person name="Bornberg-Bauer E."/>
        </authorList>
    </citation>
    <scope>NUCLEOTIDE SEQUENCE [LARGE SCALE GENOMIC DNA]</scope>
    <source>
        <tissue evidence="1">Whole body</tissue>
    </source>
</reference>
<dbReference type="InParanoid" id="A0A2J7QS15"/>